<sequence>MVSTGMDLNQVRLSIKNEGEREMVGAPLGKERTFFGRQSDKRGSTGCFSNSNNGFCFRWKRRIIPLYIKTRTRKKKKKKNTPLGYSPQKGPFTPGVFSSVYLILTFSWKRGKGTCVFFFFFFIALFNFFVVIVITSFGRGFWAHKKSHNNSKASQKCCLSAVSAPKTEGGRLVRAALLRKSMQLAKELRLIL</sequence>
<feature type="transmembrane region" description="Helical" evidence="1">
    <location>
        <begin position="116"/>
        <end position="142"/>
    </location>
</feature>
<organism evidence="2 3">
    <name type="scientific">Caerostris extrusa</name>
    <name type="common">Bark spider</name>
    <name type="synonym">Caerostris bankana</name>
    <dbReference type="NCBI Taxonomy" id="172846"/>
    <lineage>
        <taxon>Eukaryota</taxon>
        <taxon>Metazoa</taxon>
        <taxon>Ecdysozoa</taxon>
        <taxon>Arthropoda</taxon>
        <taxon>Chelicerata</taxon>
        <taxon>Arachnida</taxon>
        <taxon>Araneae</taxon>
        <taxon>Araneomorphae</taxon>
        <taxon>Entelegynae</taxon>
        <taxon>Araneoidea</taxon>
        <taxon>Araneidae</taxon>
        <taxon>Caerostris</taxon>
    </lineage>
</organism>
<dbReference type="EMBL" id="BPLR01004620">
    <property type="protein sequence ID" value="GIX96229.1"/>
    <property type="molecule type" value="Genomic_DNA"/>
</dbReference>
<evidence type="ECO:0008006" key="4">
    <source>
        <dbReference type="Google" id="ProtNLM"/>
    </source>
</evidence>
<accession>A0AAV4PHX9</accession>
<reference evidence="2 3" key="1">
    <citation type="submission" date="2021-06" db="EMBL/GenBank/DDBJ databases">
        <title>Caerostris extrusa draft genome.</title>
        <authorList>
            <person name="Kono N."/>
            <person name="Arakawa K."/>
        </authorList>
    </citation>
    <scope>NUCLEOTIDE SEQUENCE [LARGE SCALE GENOMIC DNA]</scope>
</reference>
<evidence type="ECO:0000256" key="1">
    <source>
        <dbReference type="SAM" id="Phobius"/>
    </source>
</evidence>
<dbReference type="AlphaFoldDB" id="A0AAV4PHX9"/>
<evidence type="ECO:0000313" key="3">
    <source>
        <dbReference type="Proteomes" id="UP001054945"/>
    </source>
</evidence>
<keyword evidence="1" id="KW-0812">Transmembrane</keyword>
<protein>
    <recommendedName>
        <fullName evidence="4">Transmembrane protein</fullName>
    </recommendedName>
</protein>
<keyword evidence="1" id="KW-1133">Transmembrane helix</keyword>
<keyword evidence="1" id="KW-0472">Membrane</keyword>
<gene>
    <name evidence="2" type="ORF">CEXT_214661</name>
</gene>
<evidence type="ECO:0000313" key="2">
    <source>
        <dbReference type="EMBL" id="GIX96229.1"/>
    </source>
</evidence>
<proteinExistence type="predicted"/>
<comment type="caution">
    <text evidence="2">The sequence shown here is derived from an EMBL/GenBank/DDBJ whole genome shotgun (WGS) entry which is preliminary data.</text>
</comment>
<keyword evidence="3" id="KW-1185">Reference proteome</keyword>
<name>A0AAV4PHX9_CAEEX</name>
<dbReference type="Proteomes" id="UP001054945">
    <property type="component" value="Unassembled WGS sequence"/>
</dbReference>